<comment type="caution">
    <text evidence="1">The sequence shown here is derived from an EMBL/GenBank/DDBJ whole genome shotgun (WGS) entry which is preliminary data.</text>
</comment>
<accession>A0AAP6ELM3</accession>
<dbReference type="AlphaFoldDB" id="A0AAP6ELM3"/>
<protein>
    <recommendedName>
        <fullName evidence="5">DNA (cytosine-5-)-methyltransferase</fullName>
    </recommendedName>
</protein>
<evidence type="ECO:0000313" key="1">
    <source>
        <dbReference type="EMBL" id="MDX2967264.1"/>
    </source>
</evidence>
<dbReference type="Proteomes" id="UP001272987">
    <property type="component" value="Unassembled WGS sequence"/>
</dbReference>
<dbReference type="Proteomes" id="UP001282288">
    <property type="component" value="Unassembled WGS sequence"/>
</dbReference>
<evidence type="ECO:0000313" key="4">
    <source>
        <dbReference type="Proteomes" id="UP001282288"/>
    </source>
</evidence>
<sequence>MADPRSADRWGPYAAAITRWEALTRPAPDPVDAHSRLQPRFVEWMQGLPHGWVTDTPDLSRPAQLTALGNGVVPQQAIEALQQLKPLITCQHA</sequence>
<dbReference type="EMBL" id="JARAWC010000091">
    <property type="protein sequence ID" value="MDX2967264.1"/>
    <property type="molecule type" value="Genomic_DNA"/>
</dbReference>
<evidence type="ECO:0000313" key="2">
    <source>
        <dbReference type="EMBL" id="MDX3026066.1"/>
    </source>
</evidence>
<proteinExistence type="predicted"/>
<name>A0AAP6ELM3_9ACTN</name>
<gene>
    <name evidence="1" type="ORF">PV399_47360</name>
    <name evidence="2" type="ORF">PV666_50670</name>
</gene>
<keyword evidence="3" id="KW-1185">Reference proteome</keyword>
<evidence type="ECO:0000313" key="3">
    <source>
        <dbReference type="Proteomes" id="UP001272987"/>
    </source>
</evidence>
<evidence type="ECO:0008006" key="5">
    <source>
        <dbReference type="Google" id="ProtNLM"/>
    </source>
</evidence>
<organism evidence="1 4">
    <name type="scientific">Streptomyces acidiscabies</name>
    <dbReference type="NCBI Taxonomy" id="42234"/>
    <lineage>
        <taxon>Bacteria</taxon>
        <taxon>Bacillati</taxon>
        <taxon>Actinomycetota</taxon>
        <taxon>Actinomycetes</taxon>
        <taxon>Kitasatosporales</taxon>
        <taxon>Streptomycetaceae</taxon>
        <taxon>Streptomyces</taxon>
    </lineage>
</organism>
<dbReference type="GeneID" id="69810949"/>
<dbReference type="RefSeq" id="WP_010361065.1">
    <property type="nucleotide sequence ID" value="NZ_BCMK01000141.1"/>
</dbReference>
<dbReference type="EMBL" id="JARAWP010000067">
    <property type="protein sequence ID" value="MDX3026066.1"/>
    <property type="molecule type" value="Genomic_DNA"/>
</dbReference>
<reference evidence="1 3" key="1">
    <citation type="journal article" date="2023" name="Microb. Genom.">
        <title>Mesoterricola silvestris gen. nov., sp. nov., Mesoterricola sediminis sp. nov., Geothrix oryzae sp. nov., Geothrix edaphica sp. nov., Geothrix rubra sp. nov., and Geothrix limicola sp. nov., six novel members of Acidobacteriota isolated from soils.</title>
        <authorList>
            <person name="Weisberg A.J."/>
            <person name="Pearce E."/>
            <person name="Kramer C.G."/>
            <person name="Chang J.H."/>
            <person name="Clarke C.R."/>
        </authorList>
    </citation>
    <scope>NUCLEOTIDE SEQUENCE</scope>
    <source>
        <strain evidence="2 3">NB05-1H</strain>
        <strain evidence="1">NRRL_B-16521</strain>
    </source>
</reference>